<organism evidence="2 3">
    <name type="scientific">Desulfosarcina ovata subsp. sediminis</name>
    <dbReference type="NCBI Taxonomy" id="885957"/>
    <lineage>
        <taxon>Bacteria</taxon>
        <taxon>Pseudomonadati</taxon>
        <taxon>Thermodesulfobacteriota</taxon>
        <taxon>Desulfobacteria</taxon>
        <taxon>Desulfobacterales</taxon>
        <taxon>Desulfosarcinaceae</taxon>
        <taxon>Desulfosarcina</taxon>
    </lineage>
</organism>
<dbReference type="AlphaFoldDB" id="A0A5K7ZNB6"/>
<protein>
    <submittedName>
        <fullName evidence="2">Uncharacterized protein</fullName>
    </submittedName>
</protein>
<feature type="transmembrane region" description="Helical" evidence="1">
    <location>
        <begin position="226"/>
        <end position="247"/>
    </location>
</feature>
<evidence type="ECO:0000256" key="1">
    <source>
        <dbReference type="SAM" id="Phobius"/>
    </source>
</evidence>
<accession>A0A5K7ZNB6</accession>
<feature type="transmembrane region" description="Helical" evidence="1">
    <location>
        <begin position="140"/>
        <end position="159"/>
    </location>
</feature>
<keyword evidence="1" id="KW-0472">Membrane</keyword>
<feature type="transmembrane region" description="Helical" evidence="1">
    <location>
        <begin position="54"/>
        <end position="77"/>
    </location>
</feature>
<dbReference type="KEGG" id="dov:DSCO28_34020"/>
<proteinExistence type="predicted"/>
<feature type="transmembrane region" description="Helical" evidence="1">
    <location>
        <begin position="267"/>
        <end position="289"/>
    </location>
</feature>
<feature type="transmembrane region" description="Helical" evidence="1">
    <location>
        <begin position="310"/>
        <end position="333"/>
    </location>
</feature>
<dbReference type="Proteomes" id="UP000425960">
    <property type="component" value="Chromosome"/>
</dbReference>
<keyword evidence="1" id="KW-0812">Transmembrane</keyword>
<dbReference type="RefSeq" id="WP_155323190.1">
    <property type="nucleotide sequence ID" value="NZ_AP021876.1"/>
</dbReference>
<feature type="transmembrane region" description="Helical" evidence="1">
    <location>
        <begin position="194"/>
        <end position="214"/>
    </location>
</feature>
<feature type="transmembrane region" description="Helical" evidence="1">
    <location>
        <begin position="6"/>
        <end position="33"/>
    </location>
</feature>
<dbReference type="EMBL" id="AP021876">
    <property type="protein sequence ID" value="BBO82836.1"/>
    <property type="molecule type" value="Genomic_DNA"/>
</dbReference>
<name>A0A5K7ZNB6_9BACT</name>
<gene>
    <name evidence="2" type="ORF">DSCO28_34020</name>
</gene>
<feature type="transmembrane region" description="Helical" evidence="1">
    <location>
        <begin position="97"/>
        <end position="119"/>
    </location>
</feature>
<keyword evidence="1" id="KW-1133">Transmembrane helix</keyword>
<reference evidence="2 3" key="1">
    <citation type="submission" date="2019-11" db="EMBL/GenBank/DDBJ databases">
        <title>Comparative genomics of hydrocarbon-degrading Desulfosarcina strains.</title>
        <authorList>
            <person name="Watanabe M."/>
            <person name="Kojima H."/>
            <person name="Fukui M."/>
        </authorList>
    </citation>
    <scope>NUCLEOTIDE SEQUENCE [LARGE SCALE GENOMIC DNA]</scope>
    <source>
        <strain evidence="2 3">28bB2T</strain>
    </source>
</reference>
<evidence type="ECO:0000313" key="3">
    <source>
        <dbReference type="Proteomes" id="UP000425960"/>
    </source>
</evidence>
<sequence>MIWHPLTWAFWVAAATGTALYAIAAACAVDVALNWRPDHTDHGQLRCERHAQMASLLGQWSLGLLAAAALTGLVGISRVWHRIIPGAMCGTGVLQAMGIYGSQALIFWGLLLALFWGWSVGDRLNQSRPQSCLAETSARLLIAAGPILVLALFHTWQAVMQIDGAPPVSCCAAVYDRILNNGPGLATQSRAISIALWSSLSGVAILPLVVIMALKYPHSPTGGIAALLAIAWTGTSTVAVKHTWSAYYYQVLSHPCPWCLFLPDYNGAGFLIFGCLAIILLESIALWTAGRIRRHAPLVDPADQRMRQAAWRIVAALIGFVLLTAGPAILWHLRTGVWMDGT</sequence>
<evidence type="ECO:0000313" key="2">
    <source>
        <dbReference type="EMBL" id="BBO82836.1"/>
    </source>
</evidence>